<comment type="catalytic activity">
    <reaction evidence="1">
        <text>[phosphatase 2A protein]-C-terminal L-leucine + S-adenosyl-L-methionine = [phosphatase 2A protein]-C-terminal L-leucine methyl ester + S-adenosyl-L-homocysteine</text>
        <dbReference type="Rhea" id="RHEA:48544"/>
        <dbReference type="Rhea" id="RHEA-COMP:12134"/>
        <dbReference type="Rhea" id="RHEA-COMP:12135"/>
        <dbReference type="ChEBI" id="CHEBI:57856"/>
        <dbReference type="ChEBI" id="CHEBI:59789"/>
        <dbReference type="ChEBI" id="CHEBI:90516"/>
        <dbReference type="ChEBI" id="CHEBI:90517"/>
        <dbReference type="EC" id="2.1.1.233"/>
    </reaction>
</comment>
<dbReference type="InterPro" id="IPR029063">
    <property type="entry name" value="SAM-dependent_MTases_sf"/>
</dbReference>
<evidence type="ECO:0000256" key="7">
    <source>
        <dbReference type="ARBA" id="ARBA00032526"/>
    </source>
</evidence>
<evidence type="ECO:0000256" key="3">
    <source>
        <dbReference type="ARBA" id="ARBA00012834"/>
    </source>
</evidence>
<comment type="caution">
    <text evidence="8">The sequence shown here is derived from an EMBL/GenBank/DDBJ whole genome shotgun (WGS) entry which is preliminary data.</text>
</comment>
<sequence>MLRSVEGSDVQVQGTNDDAQVSKLSCSRMGYFRDEFIQYFVRRASRRSPLINRGYYSRYAALRQLLEQFITAARAAGKQPQVLVLGAGFDTTWFQMARDGGGVAPYRCLEVDFKEVTQRKAAIIAKEPALHGLLQQVAVAVAEAGAGGAADGSSSNGTGAVHIDAAAGSVHSPCYSLAPVDLRDLGALEAAAAAAGFDTQAPTYVLSECVLVYMDPGQSSPVVGWAGRTFPNALMAIYEQIRPDDAFGRQMVSNLAERGCPLKGLPATPTLEAHCARLAAGGWGAADARSMDTLYKSFLPPEERQRAERLEIFDELEEWHMIQEHYCIALGRNDRDGVLPPASVGFDAPPPAQRLSLPALPPQMGPGAGGAGAGGAGLSLGLGMLGLGQGRGAGAGTGAGLGMGLLRPPGAGGGGRGLPNAD</sequence>
<evidence type="ECO:0000256" key="1">
    <source>
        <dbReference type="ARBA" id="ARBA00000724"/>
    </source>
</evidence>
<dbReference type="Proteomes" id="UP000650467">
    <property type="component" value="Unassembled WGS sequence"/>
</dbReference>
<evidence type="ECO:0000256" key="5">
    <source>
        <dbReference type="ARBA" id="ARBA00022679"/>
    </source>
</evidence>
<reference evidence="8" key="1">
    <citation type="journal article" date="2020" name="bioRxiv">
        <title>Comparative genomics of Chlamydomonas.</title>
        <authorList>
            <person name="Craig R.J."/>
            <person name="Hasan A.R."/>
            <person name="Ness R.W."/>
            <person name="Keightley P.D."/>
        </authorList>
    </citation>
    <scope>NUCLEOTIDE SEQUENCE</scope>
    <source>
        <strain evidence="8">SAG 7.73</strain>
    </source>
</reference>
<dbReference type="EMBL" id="JAEHOC010000040">
    <property type="protein sequence ID" value="KAG2427479.1"/>
    <property type="molecule type" value="Genomic_DNA"/>
</dbReference>
<keyword evidence="5" id="KW-0808">Transferase</keyword>
<dbReference type="PANTHER" id="PTHR13600">
    <property type="entry name" value="LEUCINE CARBOXYL METHYLTRANSFERASE"/>
    <property type="match status" value="1"/>
</dbReference>
<dbReference type="Gene3D" id="3.40.50.150">
    <property type="entry name" value="Vaccinia Virus protein VP39"/>
    <property type="match status" value="1"/>
</dbReference>
<evidence type="ECO:0000313" key="8">
    <source>
        <dbReference type="EMBL" id="KAG2427479.1"/>
    </source>
</evidence>
<dbReference type="SUPFAM" id="SSF53335">
    <property type="entry name" value="S-adenosyl-L-methionine-dependent methyltransferases"/>
    <property type="match status" value="1"/>
</dbReference>
<keyword evidence="6" id="KW-0949">S-adenosyl-L-methionine</keyword>
<protein>
    <recommendedName>
        <fullName evidence="3">[phosphatase 2A protein]-leucine-carboxy methyltransferase</fullName>
        <ecNumber evidence="3">2.1.1.233</ecNumber>
    </recommendedName>
    <alternativeName>
        <fullName evidence="7">[Phosphatase 2A protein]-leucine-carboxy methyltransferase 1</fullName>
    </alternativeName>
</protein>
<evidence type="ECO:0000256" key="4">
    <source>
        <dbReference type="ARBA" id="ARBA00022603"/>
    </source>
</evidence>
<keyword evidence="4" id="KW-0489">Methyltransferase</keyword>
<dbReference type="EC" id="2.1.1.233" evidence="3"/>
<accession>A0A835SI84</accession>
<dbReference type="InterPro" id="IPR016651">
    <property type="entry name" value="LCMT1"/>
</dbReference>
<comment type="similarity">
    <text evidence="2">Belongs to the methyltransferase superfamily. LCMT family.</text>
</comment>
<organism evidence="8 9">
    <name type="scientific">Chlamydomonas incerta</name>
    <dbReference type="NCBI Taxonomy" id="51695"/>
    <lineage>
        <taxon>Eukaryota</taxon>
        <taxon>Viridiplantae</taxon>
        <taxon>Chlorophyta</taxon>
        <taxon>core chlorophytes</taxon>
        <taxon>Chlorophyceae</taxon>
        <taxon>CS clade</taxon>
        <taxon>Chlamydomonadales</taxon>
        <taxon>Chlamydomonadaceae</taxon>
        <taxon>Chlamydomonas</taxon>
    </lineage>
</organism>
<dbReference type="GO" id="GO:0018423">
    <property type="term" value="F:protein C-terminal leucine carboxyl O-methyltransferase activity"/>
    <property type="evidence" value="ECO:0007669"/>
    <property type="project" value="UniProtKB-EC"/>
</dbReference>
<dbReference type="InterPro" id="IPR007213">
    <property type="entry name" value="Ppm1/Ppm2/Tcmp"/>
</dbReference>
<keyword evidence="9" id="KW-1185">Reference proteome</keyword>
<gene>
    <name evidence="8" type="ORF">HXX76_012412</name>
</gene>
<dbReference type="GO" id="GO:0032259">
    <property type="term" value="P:methylation"/>
    <property type="evidence" value="ECO:0007669"/>
    <property type="project" value="UniProtKB-KW"/>
</dbReference>
<name>A0A835SI84_CHLIN</name>
<dbReference type="Pfam" id="PF04072">
    <property type="entry name" value="LCM"/>
    <property type="match status" value="1"/>
</dbReference>
<dbReference type="AlphaFoldDB" id="A0A835SI84"/>
<evidence type="ECO:0000256" key="6">
    <source>
        <dbReference type="ARBA" id="ARBA00022691"/>
    </source>
</evidence>
<dbReference type="PANTHER" id="PTHR13600:SF21">
    <property type="entry name" value="LEUCINE CARBOXYL METHYLTRANSFERASE 1"/>
    <property type="match status" value="1"/>
</dbReference>
<evidence type="ECO:0000256" key="2">
    <source>
        <dbReference type="ARBA" id="ARBA00010703"/>
    </source>
</evidence>
<evidence type="ECO:0000313" key="9">
    <source>
        <dbReference type="Proteomes" id="UP000650467"/>
    </source>
</evidence>
<proteinExistence type="inferred from homology"/>
<dbReference type="OrthoDB" id="203237at2759"/>